<dbReference type="RefSeq" id="WP_249280133.1">
    <property type="nucleotide sequence ID" value="NZ_JACRSS010000002.1"/>
</dbReference>
<keyword evidence="1" id="KW-0812">Transmembrane</keyword>
<evidence type="ECO:0000313" key="3">
    <source>
        <dbReference type="Proteomes" id="UP000617951"/>
    </source>
</evidence>
<name>A0A926DHS6_9FIRM</name>
<keyword evidence="1" id="KW-0472">Membrane</keyword>
<organism evidence="2 3">
    <name type="scientific">Guopingia tenuis</name>
    <dbReference type="NCBI Taxonomy" id="2763656"/>
    <lineage>
        <taxon>Bacteria</taxon>
        <taxon>Bacillati</taxon>
        <taxon>Bacillota</taxon>
        <taxon>Clostridia</taxon>
        <taxon>Christensenellales</taxon>
        <taxon>Christensenellaceae</taxon>
        <taxon>Guopingia</taxon>
    </lineage>
</organism>
<proteinExistence type="predicted"/>
<feature type="transmembrane region" description="Helical" evidence="1">
    <location>
        <begin position="6"/>
        <end position="23"/>
    </location>
</feature>
<reference evidence="2" key="1">
    <citation type="submission" date="2020-08" db="EMBL/GenBank/DDBJ databases">
        <title>Genome public.</title>
        <authorList>
            <person name="Liu C."/>
            <person name="Sun Q."/>
        </authorList>
    </citation>
    <scope>NUCLEOTIDE SEQUENCE</scope>
    <source>
        <strain evidence="2">NSJ-63</strain>
    </source>
</reference>
<dbReference type="Proteomes" id="UP000617951">
    <property type="component" value="Unassembled WGS sequence"/>
</dbReference>
<feature type="transmembrane region" description="Helical" evidence="1">
    <location>
        <begin position="71"/>
        <end position="89"/>
    </location>
</feature>
<evidence type="ECO:0000313" key="2">
    <source>
        <dbReference type="EMBL" id="MBC8538363.1"/>
    </source>
</evidence>
<keyword evidence="3" id="KW-1185">Reference proteome</keyword>
<evidence type="ECO:0000256" key="1">
    <source>
        <dbReference type="SAM" id="Phobius"/>
    </source>
</evidence>
<dbReference type="EMBL" id="JACRSS010000002">
    <property type="protein sequence ID" value="MBC8538363.1"/>
    <property type="molecule type" value="Genomic_DNA"/>
</dbReference>
<protein>
    <submittedName>
        <fullName evidence="2">Uncharacterized protein</fullName>
    </submittedName>
</protein>
<comment type="caution">
    <text evidence="2">The sequence shown here is derived from an EMBL/GenBank/DDBJ whole genome shotgun (WGS) entry which is preliminary data.</text>
</comment>
<keyword evidence="1" id="KW-1133">Transmembrane helix</keyword>
<dbReference type="AlphaFoldDB" id="A0A926DHS6"/>
<sequence length="170" mass="19389">MHFGFSYVGFLFLLMLMAPNLIWSRNKPADYAAYAKRENKVLQWMERIGQISVTCLALLCSDLNIKEGGRFALLLFAFLLMVLYEIYWIRYFKSGKTMGDFYRSLWGIPVAGAVLPVAAFLLLALYGRSLPMLLAVTLLGIGHIGIHLQHRKEIRAAANAREMQRRDTDI</sequence>
<gene>
    <name evidence="2" type="ORF">H8693_05380</name>
</gene>
<accession>A0A926DHS6</accession>
<feature type="transmembrane region" description="Helical" evidence="1">
    <location>
        <begin position="101"/>
        <end position="124"/>
    </location>
</feature>